<accession>A0A3N7HKF6</accession>
<organism evidence="2 3">
    <name type="scientific">Piscinibacter terrae</name>
    <dbReference type="NCBI Taxonomy" id="2496871"/>
    <lineage>
        <taxon>Bacteria</taxon>
        <taxon>Pseudomonadati</taxon>
        <taxon>Pseudomonadota</taxon>
        <taxon>Betaproteobacteria</taxon>
        <taxon>Burkholderiales</taxon>
        <taxon>Sphaerotilaceae</taxon>
        <taxon>Piscinibacter</taxon>
    </lineage>
</organism>
<evidence type="ECO:0000256" key="1">
    <source>
        <dbReference type="SAM" id="SignalP"/>
    </source>
</evidence>
<dbReference type="InterPro" id="IPR007410">
    <property type="entry name" value="LpqE-like"/>
</dbReference>
<dbReference type="SUPFAM" id="SSF110087">
    <property type="entry name" value="DR1885-like metal-binding protein"/>
    <property type="match status" value="1"/>
</dbReference>
<reference evidence="2 3" key="2">
    <citation type="submission" date="2018-12" db="EMBL/GenBank/DDBJ databases">
        <title>Rhizobacter gummiphilus sp. nov., a rubber-degrading bacterium isolated from the soil of a botanical garden in Japan.</title>
        <authorList>
            <person name="Shunsuke S.S."/>
        </authorList>
    </citation>
    <scope>NUCLEOTIDE SEQUENCE [LARGE SCALE GENOMIC DNA]</scope>
    <source>
        <strain evidence="2 3">S-16</strain>
    </source>
</reference>
<name>A0A3N7HKF6_9BURK</name>
<feature type="signal peptide" evidence="1">
    <location>
        <begin position="1"/>
        <end position="22"/>
    </location>
</feature>
<reference evidence="2 3" key="1">
    <citation type="submission" date="2018-08" db="EMBL/GenBank/DDBJ databases">
        <authorList>
            <person name="Khan S.A."/>
            <person name="Jeon C.O."/>
            <person name="Chun B.H."/>
            <person name="Jeong S.E."/>
        </authorList>
    </citation>
    <scope>NUCLEOTIDE SEQUENCE [LARGE SCALE GENOMIC DNA]</scope>
    <source>
        <strain evidence="2 3">S-16</strain>
    </source>
</reference>
<comment type="caution">
    <text evidence="2">The sequence shown here is derived from an EMBL/GenBank/DDBJ whole genome shotgun (WGS) entry which is preliminary data.</text>
</comment>
<dbReference type="PANTHER" id="PTHR36302">
    <property type="entry name" value="BLR7088 PROTEIN"/>
    <property type="match status" value="1"/>
</dbReference>
<proteinExistence type="predicted"/>
<dbReference type="Pfam" id="PF04314">
    <property type="entry name" value="PCuAC"/>
    <property type="match status" value="1"/>
</dbReference>
<dbReference type="InterPro" id="IPR036182">
    <property type="entry name" value="PCuAC_sf"/>
</dbReference>
<keyword evidence="3" id="KW-1185">Reference proteome</keyword>
<dbReference type="AlphaFoldDB" id="A0A3N7HKF6"/>
<dbReference type="RefSeq" id="WP_124542788.1">
    <property type="nucleotide sequence ID" value="NZ_QUSW01000007.1"/>
</dbReference>
<evidence type="ECO:0000313" key="3">
    <source>
        <dbReference type="Proteomes" id="UP000267464"/>
    </source>
</evidence>
<protein>
    <submittedName>
        <fullName evidence="2">Copper chaperone PCu(A)C</fullName>
    </submittedName>
</protein>
<dbReference type="OrthoDB" id="9796962at2"/>
<sequence length="154" mass="16287">MKTIKTLAAVAALALASGLAWAHGYKAGAISIGHPYAAATLPGQPTGGVYLRLDNQGADDKLLSASTTVSKSVQMHMSNMDGDVMRMREVDAIELPAKKQVELKPGGSHIMLVGLKAPLKEDDSFALTLKFEKAGTVVVDVKVQRVMPGAEHKH</sequence>
<dbReference type="Proteomes" id="UP000267464">
    <property type="component" value="Unassembled WGS sequence"/>
</dbReference>
<gene>
    <name evidence="2" type="ORF">DZC73_23390</name>
</gene>
<keyword evidence="1" id="KW-0732">Signal</keyword>
<dbReference type="PANTHER" id="PTHR36302:SF1">
    <property type="entry name" value="COPPER CHAPERONE PCU(A)C"/>
    <property type="match status" value="1"/>
</dbReference>
<dbReference type="InterPro" id="IPR058248">
    <property type="entry name" value="Lxx211020-like"/>
</dbReference>
<dbReference type="Gene3D" id="2.60.40.1890">
    <property type="entry name" value="PCu(A)C copper chaperone"/>
    <property type="match status" value="1"/>
</dbReference>
<feature type="chain" id="PRO_5018053494" evidence="1">
    <location>
        <begin position="23"/>
        <end position="154"/>
    </location>
</feature>
<evidence type="ECO:0000313" key="2">
    <source>
        <dbReference type="EMBL" id="RQP22564.1"/>
    </source>
</evidence>
<dbReference type="EMBL" id="QUSW01000007">
    <property type="protein sequence ID" value="RQP22564.1"/>
    <property type="molecule type" value="Genomic_DNA"/>
</dbReference>